<evidence type="ECO:0000313" key="3">
    <source>
        <dbReference type="Proteomes" id="UP001327027"/>
    </source>
</evidence>
<evidence type="ECO:0000259" key="1">
    <source>
        <dbReference type="Pfam" id="PF11827"/>
    </source>
</evidence>
<name>A0ABU5ZTI7_9FLAO</name>
<dbReference type="Pfam" id="PF11827">
    <property type="entry name" value="DUF3347"/>
    <property type="match status" value="1"/>
</dbReference>
<proteinExistence type="predicted"/>
<feature type="domain" description="DUF3347" evidence="1">
    <location>
        <begin position="42"/>
        <end position="118"/>
    </location>
</feature>
<keyword evidence="3" id="KW-1185">Reference proteome</keyword>
<comment type="caution">
    <text evidence="2">The sequence shown here is derived from an EMBL/GenBank/DDBJ whole genome shotgun (WGS) entry which is preliminary data.</text>
</comment>
<dbReference type="EMBL" id="JAYKLX010000003">
    <property type="protein sequence ID" value="MEB3345293.1"/>
    <property type="molecule type" value="Genomic_DNA"/>
</dbReference>
<gene>
    <name evidence="2" type="ORF">U6A24_07480</name>
</gene>
<sequence>MTILLIVISCGKDKKQEVDNADLNSTDSHSEVEFSDKNIQQVYAMYLEIKAGLVNSDIEVVRSTSKKLEETLEDTEEYKQLKATSKLISLTKDLQKQRDFFVTITDEIDNIVSNANIISGEVYKQYCPMAFDGSGGYWLSDSEEIRNPYFGNKMLKCGNVKETIK</sequence>
<accession>A0ABU5ZTI7</accession>
<dbReference type="RefSeq" id="WP_324179322.1">
    <property type="nucleotide sequence ID" value="NZ_BAABAW010000008.1"/>
</dbReference>
<dbReference type="InterPro" id="IPR021782">
    <property type="entry name" value="DUF3347"/>
</dbReference>
<reference evidence="2 3" key="1">
    <citation type="journal article" date="2013" name="Int. J. Syst. Evol. Microbiol.">
        <title>Aquimarina gracilis sp. nov., isolated from the gut microflora of a mussel, Mytilus coruscus, and emended description of Aquimarina spongiae.</title>
        <authorList>
            <person name="Park S.C."/>
            <person name="Choe H.N."/>
            <person name="Baik K.S."/>
            <person name="Seong C.N."/>
        </authorList>
    </citation>
    <scope>NUCLEOTIDE SEQUENCE [LARGE SCALE GENOMIC DNA]</scope>
    <source>
        <strain evidence="2 3">PSC32</strain>
    </source>
</reference>
<protein>
    <submittedName>
        <fullName evidence="2">DUF3347 domain-containing protein</fullName>
    </submittedName>
</protein>
<organism evidence="2 3">
    <name type="scientific">Aquimarina gracilis</name>
    <dbReference type="NCBI Taxonomy" id="874422"/>
    <lineage>
        <taxon>Bacteria</taxon>
        <taxon>Pseudomonadati</taxon>
        <taxon>Bacteroidota</taxon>
        <taxon>Flavobacteriia</taxon>
        <taxon>Flavobacteriales</taxon>
        <taxon>Flavobacteriaceae</taxon>
        <taxon>Aquimarina</taxon>
    </lineage>
</organism>
<evidence type="ECO:0000313" key="2">
    <source>
        <dbReference type="EMBL" id="MEB3345293.1"/>
    </source>
</evidence>
<dbReference type="Proteomes" id="UP001327027">
    <property type="component" value="Unassembled WGS sequence"/>
</dbReference>